<dbReference type="SUPFAM" id="SSF50475">
    <property type="entry name" value="FMN-binding split barrel"/>
    <property type="match status" value="1"/>
</dbReference>
<dbReference type="Gene3D" id="2.30.110.10">
    <property type="entry name" value="Electron Transport, Fmn-binding Protein, Chain A"/>
    <property type="match status" value="1"/>
</dbReference>
<dbReference type="Pfam" id="PF04299">
    <property type="entry name" value="FMN_bind_2"/>
    <property type="match status" value="1"/>
</dbReference>
<gene>
    <name evidence="1" type="ORF">DLM46_10400</name>
</gene>
<comment type="caution">
    <text evidence="1">The sequence shown here is derived from an EMBL/GenBank/DDBJ whole genome shotgun (WGS) entry which is preliminary data.</text>
</comment>
<evidence type="ECO:0000313" key="1">
    <source>
        <dbReference type="EMBL" id="RDK02664.1"/>
    </source>
</evidence>
<proteinExistence type="predicted"/>
<dbReference type="PANTHER" id="PTHR35802">
    <property type="entry name" value="PROTEASE SYNTHASE AND SPORULATION PROTEIN PAI 2"/>
    <property type="match status" value="1"/>
</dbReference>
<dbReference type="PANTHER" id="PTHR35802:SF1">
    <property type="entry name" value="PROTEASE SYNTHASE AND SPORULATION PROTEIN PAI 2"/>
    <property type="match status" value="1"/>
</dbReference>
<dbReference type="InterPro" id="IPR007396">
    <property type="entry name" value="TR_PAI2-type"/>
</dbReference>
<protein>
    <submittedName>
        <fullName evidence="1">FMN-binding negative transcriptional regulator</fullName>
    </submittedName>
</protein>
<dbReference type="EMBL" id="QHKS01000006">
    <property type="protein sequence ID" value="RDK02664.1"/>
    <property type="molecule type" value="Genomic_DNA"/>
</dbReference>
<reference evidence="2" key="1">
    <citation type="submission" date="2018-05" db="EMBL/GenBank/DDBJ databases">
        <authorList>
            <person name="Feng T."/>
        </authorList>
    </citation>
    <scope>NUCLEOTIDE SEQUENCE [LARGE SCALE GENOMIC DNA]</scope>
    <source>
        <strain evidence="2">S27</strain>
    </source>
</reference>
<sequence>MMLTEAEVPAVAPVPFHYDAFRFNDPERIDALVDSFPLALVVSIDGPQPHANHVPLFRVAGSRDLFGHVDAANPQFAGLRRIHARIVFMGPDSYIPPEAYVTRQLPTWNYVSVHMSGIVEIVNDPAHKLDVLRETALRLQPDDAPYQFDPHDERVKRFAPHILALRVRVEHEEARIKLSQDKSLADQHAALDHLLASRTRSPRPLLETFLPPAELPRHD</sequence>
<keyword evidence="2" id="KW-1185">Reference proteome</keyword>
<evidence type="ECO:0000313" key="2">
    <source>
        <dbReference type="Proteomes" id="UP000254875"/>
    </source>
</evidence>
<dbReference type="OrthoDB" id="9794948at2"/>
<dbReference type="RefSeq" id="WP_115100694.1">
    <property type="nucleotide sequence ID" value="NZ_QHKS01000006.1"/>
</dbReference>
<accession>A0A370NAN5</accession>
<dbReference type="InterPro" id="IPR012349">
    <property type="entry name" value="Split_barrel_FMN-bd"/>
</dbReference>
<organism evidence="1 2">
    <name type="scientific">Paraburkholderia lacunae</name>
    <dbReference type="NCBI Taxonomy" id="2211104"/>
    <lineage>
        <taxon>Bacteria</taxon>
        <taxon>Pseudomonadati</taxon>
        <taxon>Pseudomonadota</taxon>
        <taxon>Betaproteobacteria</taxon>
        <taxon>Burkholderiales</taxon>
        <taxon>Burkholderiaceae</taxon>
        <taxon>Paraburkholderia</taxon>
    </lineage>
</organism>
<name>A0A370NAN5_9BURK</name>
<dbReference type="AlphaFoldDB" id="A0A370NAN5"/>
<dbReference type="PIRSF" id="PIRSF010372">
    <property type="entry name" value="PaiB"/>
    <property type="match status" value="1"/>
</dbReference>
<dbReference type="Proteomes" id="UP000254875">
    <property type="component" value="Unassembled WGS sequence"/>
</dbReference>